<comment type="catalytic activity">
    <reaction evidence="1">
        <text>ATP + protein L-histidine = ADP + protein N-phospho-L-histidine.</text>
        <dbReference type="EC" id="2.7.13.3"/>
    </reaction>
</comment>
<dbReference type="Pfam" id="PF00512">
    <property type="entry name" value="HisKA"/>
    <property type="match status" value="1"/>
</dbReference>
<comment type="caution">
    <text evidence="4">The sequence shown here is derived from an EMBL/GenBank/DDBJ whole genome shotgun (WGS) entry which is preliminary data.</text>
</comment>
<evidence type="ECO:0000259" key="3">
    <source>
        <dbReference type="Pfam" id="PF00512"/>
    </source>
</evidence>
<dbReference type="SUPFAM" id="SSF47384">
    <property type="entry name" value="Homodimeric domain of signal transducing histidine kinase"/>
    <property type="match status" value="1"/>
</dbReference>
<dbReference type="EMBL" id="BNFF01000001">
    <property type="protein sequence ID" value="GHK55358.1"/>
    <property type="molecule type" value="Genomic_DNA"/>
</dbReference>
<dbReference type="InterPro" id="IPR036097">
    <property type="entry name" value="HisK_dim/P_sf"/>
</dbReference>
<organism evidence="4 5">
    <name type="scientific">Klebsiella pneumoniae</name>
    <dbReference type="NCBI Taxonomy" id="573"/>
    <lineage>
        <taxon>Bacteria</taxon>
        <taxon>Pseudomonadati</taxon>
        <taxon>Pseudomonadota</taxon>
        <taxon>Gammaproteobacteria</taxon>
        <taxon>Enterobacterales</taxon>
        <taxon>Enterobacteriaceae</taxon>
        <taxon>Klebsiella/Raoultella group</taxon>
        <taxon>Klebsiella</taxon>
        <taxon>Klebsiella pneumoniae complex</taxon>
    </lineage>
</organism>
<dbReference type="CDD" id="cd00082">
    <property type="entry name" value="HisKA"/>
    <property type="match status" value="1"/>
</dbReference>
<dbReference type="AlphaFoldDB" id="A0A919HXR7"/>
<sequence length="59" mass="6667">MVTALERMMTSQQRLLSDISHELRTPLTRLQLVPPCCVAAAERARSWSVSKPKRTGWTA</sequence>
<protein>
    <recommendedName>
        <fullName evidence="2">histidine kinase</fullName>
        <ecNumber evidence="2">2.7.13.3</ecNumber>
    </recommendedName>
</protein>
<name>A0A919HXR7_KLEPN</name>
<evidence type="ECO:0000256" key="1">
    <source>
        <dbReference type="ARBA" id="ARBA00000085"/>
    </source>
</evidence>
<gene>
    <name evidence="4" type="ORF">KPZU09_50940</name>
</gene>
<dbReference type="Gene3D" id="1.10.287.130">
    <property type="match status" value="1"/>
</dbReference>
<evidence type="ECO:0000256" key="2">
    <source>
        <dbReference type="ARBA" id="ARBA00012438"/>
    </source>
</evidence>
<dbReference type="Proteomes" id="UP000655094">
    <property type="component" value="Unassembled WGS sequence"/>
</dbReference>
<evidence type="ECO:0000313" key="5">
    <source>
        <dbReference type="Proteomes" id="UP000655094"/>
    </source>
</evidence>
<reference evidence="4" key="1">
    <citation type="submission" date="2020-10" db="EMBL/GenBank/DDBJ databases">
        <title>Genome Sequence of ESBL Producing Zambian Clinical Strains.</title>
        <authorList>
            <person name="Shawa M."/>
            <person name="Furuta Y."/>
            <person name="Simbotwe M."/>
            <person name="Mulenga E."/>
            <person name="Mubanga M."/>
            <person name="Mulenga G."/>
            <person name="Kaile C."/>
            <person name="Zorigt T."/>
            <person name="Hang'ombe B."/>
            <person name="Higashi H."/>
        </authorList>
    </citation>
    <scope>NUCLEOTIDE SEQUENCE</scope>
    <source>
        <strain evidence="4">Zam_UTH_09</strain>
    </source>
</reference>
<dbReference type="EC" id="2.7.13.3" evidence="2"/>
<proteinExistence type="predicted"/>
<evidence type="ECO:0000313" key="4">
    <source>
        <dbReference type="EMBL" id="GHK55358.1"/>
    </source>
</evidence>
<dbReference type="GO" id="GO:0000155">
    <property type="term" value="F:phosphorelay sensor kinase activity"/>
    <property type="evidence" value="ECO:0007669"/>
    <property type="project" value="InterPro"/>
</dbReference>
<feature type="domain" description="Signal transduction histidine kinase dimerisation/phosphoacceptor" evidence="3">
    <location>
        <begin position="12"/>
        <end position="32"/>
    </location>
</feature>
<dbReference type="InterPro" id="IPR003661">
    <property type="entry name" value="HisK_dim/P_dom"/>
</dbReference>
<accession>A0A919HXR7</accession>